<protein>
    <submittedName>
        <fullName evidence="2">Uncharacterized protein</fullName>
    </submittedName>
</protein>
<evidence type="ECO:0000256" key="1">
    <source>
        <dbReference type="SAM" id="MobiDB-lite"/>
    </source>
</evidence>
<dbReference type="Gene3D" id="3.30.200.20">
    <property type="entry name" value="Phosphorylase Kinase, domain 1"/>
    <property type="match status" value="1"/>
</dbReference>
<name>A0A2W1B4K2_HELAM</name>
<gene>
    <name evidence="2" type="primary">HaOG213597</name>
    <name evidence="2" type="ORF">B5X24_HaOG213597</name>
</gene>
<dbReference type="EMBL" id="KZ150334">
    <property type="protein sequence ID" value="PZC71332.1"/>
    <property type="molecule type" value="Genomic_DNA"/>
</dbReference>
<keyword evidence="3" id="KW-1185">Reference proteome</keyword>
<accession>A0A2W1B4K2</accession>
<evidence type="ECO:0000313" key="2">
    <source>
        <dbReference type="EMBL" id="PZC71332.1"/>
    </source>
</evidence>
<reference evidence="2 3" key="1">
    <citation type="journal article" date="2017" name="BMC Biol.">
        <title>Genomic innovations, transcriptional plasticity and gene loss underlying the evolution and divergence of two highly polyphagous and invasive Helicoverpa pest species.</title>
        <authorList>
            <person name="Pearce S.L."/>
            <person name="Clarke D.F."/>
            <person name="East P.D."/>
            <person name="Elfekih S."/>
            <person name="Gordon K.H."/>
            <person name="Jermiin L.S."/>
            <person name="McGaughran A."/>
            <person name="Oakeshott J.G."/>
            <person name="Papanikolaou A."/>
            <person name="Perera O.P."/>
            <person name="Rane R.V."/>
            <person name="Richards S."/>
            <person name="Tay W.T."/>
            <person name="Walsh T.K."/>
            <person name="Anderson A."/>
            <person name="Anderson C.J."/>
            <person name="Asgari S."/>
            <person name="Board P.G."/>
            <person name="Bretschneider A."/>
            <person name="Campbell P.M."/>
            <person name="Chertemps T."/>
            <person name="Christeller J.T."/>
            <person name="Coppin C.W."/>
            <person name="Downes S.J."/>
            <person name="Duan G."/>
            <person name="Farnsworth C.A."/>
            <person name="Good R.T."/>
            <person name="Han L.B."/>
            <person name="Han Y.C."/>
            <person name="Hatje K."/>
            <person name="Horne I."/>
            <person name="Huang Y.P."/>
            <person name="Hughes D.S."/>
            <person name="Jacquin-Joly E."/>
            <person name="James W."/>
            <person name="Jhangiani S."/>
            <person name="Kollmar M."/>
            <person name="Kuwar S.S."/>
            <person name="Li S."/>
            <person name="Liu N.Y."/>
            <person name="Maibeche M.T."/>
            <person name="Miller J.R."/>
            <person name="Montagne N."/>
            <person name="Perry T."/>
            <person name="Qu J."/>
            <person name="Song S.V."/>
            <person name="Sutton G.G."/>
            <person name="Vogel H."/>
            <person name="Walenz B.P."/>
            <person name="Xu W."/>
            <person name="Zhang H.J."/>
            <person name="Zou Z."/>
            <person name="Batterham P."/>
            <person name="Edwards O.R."/>
            <person name="Feyereisen R."/>
            <person name="Gibbs R.A."/>
            <person name="Heckel D.G."/>
            <person name="McGrath A."/>
            <person name="Robin C."/>
            <person name="Scherer S.E."/>
            <person name="Worley K.C."/>
            <person name="Wu Y.D."/>
        </authorList>
    </citation>
    <scope>NUCLEOTIDE SEQUENCE [LARGE SCALE GENOMIC DNA]</scope>
    <source>
        <strain evidence="2">Harm_GR_Male_#8</strain>
        <tissue evidence="2">Whole organism</tissue>
    </source>
</reference>
<organism evidence="2 3">
    <name type="scientific">Helicoverpa armigera</name>
    <name type="common">Cotton bollworm</name>
    <name type="synonym">Heliothis armigera</name>
    <dbReference type="NCBI Taxonomy" id="29058"/>
    <lineage>
        <taxon>Eukaryota</taxon>
        <taxon>Metazoa</taxon>
        <taxon>Ecdysozoa</taxon>
        <taxon>Arthropoda</taxon>
        <taxon>Hexapoda</taxon>
        <taxon>Insecta</taxon>
        <taxon>Pterygota</taxon>
        <taxon>Neoptera</taxon>
        <taxon>Endopterygota</taxon>
        <taxon>Lepidoptera</taxon>
        <taxon>Glossata</taxon>
        <taxon>Ditrysia</taxon>
        <taxon>Noctuoidea</taxon>
        <taxon>Noctuidae</taxon>
        <taxon>Heliothinae</taxon>
        <taxon>Helicoverpa</taxon>
    </lineage>
</organism>
<dbReference type="Proteomes" id="UP000249218">
    <property type="component" value="Unassembled WGS sequence"/>
</dbReference>
<proteinExistence type="predicted"/>
<feature type="region of interest" description="Disordered" evidence="1">
    <location>
        <begin position="1"/>
        <end position="26"/>
    </location>
</feature>
<sequence>MVDGVNGANMSDEEDSSPDRALGPSNNVPVLGIKRLKQIETMFISRRLQAPRTHGLSVETLVDMLLVLYDECCNSSLRREKAVADFISYGKS</sequence>
<evidence type="ECO:0000313" key="3">
    <source>
        <dbReference type="Proteomes" id="UP000249218"/>
    </source>
</evidence>
<dbReference type="AlphaFoldDB" id="A0A2W1B4K2"/>
<dbReference type="OrthoDB" id="2156623at2759"/>